<name>A0AB73T9W1_9FIRM</name>
<evidence type="ECO:0000313" key="4">
    <source>
        <dbReference type="Proteomes" id="UP000245412"/>
    </source>
</evidence>
<keyword evidence="1" id="KW-0472">Membrane</keyword>
<organism evidence="3 4">
    <name type="scientific">Murimonas intestini</name>
    <dbReference type="NCBI Taxonomy" id="1337051"/>
    <lineage>
        <taxon>Bacteria</taxon>
        <taxon>Bacillati</taxon>
        <taxon>Bacillota</taxon>
        <taxon>Clostridia</taxon>
        <taxon>Lachnospirales</taxon>
        <taxon>Lachnospiraceae</taxon>
        <taxon>Murimonas</taxon>
    </lineage>
</organism>
<dbReference type="Proteomes" id="UP000245412">
    <property type="component" value="Unassembled WGS sequence"/>
</dbReference>
<keyword evidence="1" id="KW-1133">Transmembrane helix</keyword>
<dbReference type="Pfam" id="PF07486">
    <property type="entry name" value="Hydrolase_2"/>
    <property type="match status" value="1"/>
</dbReference>
<protein>
    <submittedName>
        <fullName evidence="3">N-acetylmuramoyl-L-alanine amidase</fullName>
    </submittedName>
</protein>
<keyword evidence="4" id="KW-1185">Reference proteome</keyword>
<evidence type="ECO:0000313" key="3">
    <source>
        <dbReference type="EMBL" id="PWJ78885.1"/>
    </source>
</evidence>
<evidence type="ECO:0000259" key="2">
    <source>
        <dbReference type="Pfam" id="PF07486"/>
    </source>
</evidence>
<reference evidence="3 4" key="1">
    <citation type="submission" date="2018-05" db="EMBL/GenBank/DDBJ databases">
        <authorList>
            <person name="Goeker M."/>
            <person name="Huntemann M."/>
            <person name="Clum A."/>
            <person name="Pillay M."/>
            <person name="Palaniappan K."/>
            <person name="Varghese N."/>
            <person name="Mikhailova N."/>
            <person name="Stamatis D."/>
            <person name="Reddy T."/>
            <person name="Daum C."/>
            <person name="Shapiro N."/>
            <person name="Ivanova N."/>
            <person name="Kyrpides N."/>
            <person name="Woyke T."/>
        </authorList>
    </citation>
    <scope>NUCLEOTIDE SEQUENCE [LARGE SCALE GENOMIC DNA]</scope>
    <source>
        <strain evidence="3 4">DSM 26524</strain>
    </source>
</reference>
<feature type="transmembrane region" description="Helical" evidence="1">
    <location>
        <begin position="27"/>
        <end position="47"/>
    </location>
</feature>
<dbReference type="AlphaFoldDB" id="A0AB73T9W1"/>
<keyword evidence="1" id="KW-0812">Transmembrane</keyword>
<comment type="caution">
    <text evidence="3">The sequence shown here is derived from an EMBL/GenBank/DDBJ whole genome shotgun (WGS) entry which is preliminary data.</text>
</comment>
<dbReference type="InterPro" id="IPR042047">
    <property type="entry name" value="SleB_dom1"/>
</dbReference>
<proteinExistence type="predicted"/>
<gene>
    <name evidence="3" type="ORF">C7383_101257</name>
</gene>
<dbReference type="InterPro" id="IPR011105">
    <property type="entry name" value="Cell_wall_hydrolase_SleB"/>
</dbReference>
<feature type="domain" description="Cell wall hydrolase SleB" evidence="2">
    <location>
        <begin position="174"/>
        <end position="276"/>
    </location>
</feature>
<dbReference type="RefSeq" id="WP_109624330.1">
    <property type="nucleotide sequence ID" value="NZ_CABJAT010000001.1"/>
</dbReference>
<dbReference type="Gene3D" id="1.10.10.2520">
    <property type="entry name" value="Cell wall hydrolase SleB, domain 1"/>
    <property type="match status" value="1"/>
</dbReference>
<evidence type="ECO:0000256" key="1">
    <source>
        <dbReference type="SAM" id="Phobius"/>
    </source>
</evidence>
<dbReference type="EMBL" id="QGGY01000001">
    <property type="protein sequence ID" value="PWJ78885.1"/>
    <property type="molecule type" value="Genomic_DNA"/>
</dbReference>
<accession>A0AB73T9W1</accession>
<dbReference type="GO" id="GO:0016787">
    <property type="term" value="F:hydrolase activity"/>
    <property type="evidence" value="ECO:0007669"/>
    <property type="project" value="InterPro"/>
</dbReference>
<sequence length="280" mass="30662">MLWLKEIFCRAWNFIKQALTKRTYRECAIIVAGIAVLAVVVLGAAGFSGGGKNKVYAVQNSKDKEAESGDEENIPNELQAGLMGVVNSVTSLEEYSAAASSKSIENAHEDVLVGNSKASKGALNRISVEKGLKAMSGIGYISQLAVRQHQMPVEDYYALLQIVEAEATGGDTYSKMLVANVVLNRVEDSHFPDNIYDVVWQTVGGSPQFSPTSDGRIYSVDITDSTIEAVDRALDGEDNSKGALFFIARSSADEHNAEWFDDTLEWMFEYGGHEYYKFAE</sequence>